<dbReference type="GO" id="GO:0005739">
    <property type="term" value="C:mitochondrion"/>
    <property type="evidence" value="ECO:0007669"/>
    <property type="project" value="TreeGrafter"/>
</dbReference>
<dbReference type="InterPro" id="IPR029045">
    <property type="entry name" value="ClpP/crotonase-like_dom_sf"/>
</dbReference>
<name>A0A7R8CND3_LEPSM</name>
<accession>A0A7R8CND3</accession>
<evidence type="ECO:0000256" key="3">
    <source>
        <dbReference type="RuleBase" id="RU003707"/>
    </source>
</evidence>
<dbReference type="Proteomes" id="UP000675881">
    <property type="component" value="Chromosome 2"/>
</dbReference>
<dbReference type="PANTHER" id="PTHR11941:SF171">
    <property type="entry name" value="SD19268P"/>
    <property type="match status" value="1"/>
</dbReference>
<dbReference type="InterPro" id="IPR001753">
    <property type="entry name" value="Enoyl-CoA_hydra/iso"/>
</dbReference>
<comment type="similarity">
    <text evidence="1 3">Belongs to the enoyl-CoA hydratase/isomerase family.</text>
</comment>
<dbReference type="GO" id="GO:0006635">
    <property type="term" value="P:fatty acid beta-oxidation"/>
    <property type="evidence" value="ECO:0007669"/>
    <property type="project" value="TreeGrafter"/>
</dbReference>
<dbReference type="CDD" id="cd06558">
    <property type="entry name" value="crotonase-like"/>
    <property type="match status" value="1"/>
</dbReference>
<evidence type="ECO:0000256" key="1">
    <source>
        <dbReference type="ARBA" id="ARBA00005254"/>
    </source>
</evidence>
<evidence type="ECO:0000313" key="5">
    <source>
        <dbReference type="Proteomes" id="UP000675881"/>
    </source>
</evidence>
<reference evidence="4" key="1">
    <citation type="submission" date="2021-02" db="EMBL/GenBank/DDBJ databases">
        <authorList>
            <person name="Bekaert M."/>
        </authorList>
    </citation>
    <scope>NUCLEOTIDE SEQUENCE</scope>
    <source>
        <strain evidence="4">IoA-00</strain>
    </source>
</reference>
<dbReference type="FunFam" id="1.10.12.10:FF:000001">
    <property type="entry name" value="Probable enoyl-CoA hydratase, mitochondrial"/>
    <property type="match status" value="1"/>
</dbReference>
<gene>
    <name evidence="4" type="ORF">LSAA_6162</name>
</gene>
<dbReference type="SUPFAM" id="SSF52096">
    <property type="entry name" value="ClpP/crotonase"/>
    <property type="match status" value="1"/>
</dbReference>
<organism evidence="4 5">
    <name type="scientific">Lepeophtheirus salmonis</name>
    <name type="common">Salmon louse</name>
    <name type="synonym">Caligus salmonis</name>
    <dbReference type="NCBI Taxonomy" id="72036"/>
    <lineage>
        <taxon>Eukaryota</taxon>
        <taxon>Metazoa</taxon>
        <taxon>Ecdysozoa</taxon>
        <taxon>Arthropoda</taxon>
        <taxon>Crustacea</taxon>
        <taxon>Multicrustacea</taxon>
        <taxon>Hexanauplia</taxon>
        <taxon>Copepoda</taxon>
        <taxon>Siphonostomatoida</taxon>
        <taxon>Caligidae</taxon>
        <taxon>Lepeophtheirus</taxon>
    </lineage>
</organism>
<dbReference type="Gene3D" id="1.10.12.10">
    <property type="entry name" value="Lyase 2-enoyl-coa Hydratase, Chain A, domain 2"/>
    <property type="match status" value="1"/>
</dbReference>
<dbReference type="EC" id="4.2.1.18" evidence="4"/>
<sequence>METGLYAVFYKIRVKFKVFKPGIMSLSIGMLRDLSRGLAKNSWSKKLVNDFVNIIEDVKFDKSELILKKEQKMDPSEVAPFVSKARKLLSEIESLAIPTIAALDGPALGGGLEMALACDIRTASKEAKMGLVETKLAIIPGAGGTQRLPRLVGPSKAKELMFTAKIFSGEEAERIGVVNHAVPQNSKGNAAFEKALEIAKEIIPNGPIGVKMSKVAVNKGMDVDLGSGLAIEEACYAQVIPTKDRLEGLTAFREKRKPEYTGE</sequence>
<dbReference type="GO" id="GO:0004490">
    <property type="term" value="F:methylglutaconyl-CoA hydratase activity"/>
    <property type="evidence" value="ECO:0007669"/>
    <property type="project" value="UniProtKB-EC"/>
</dbReference>
<evidence type="ECO:0000313" key="4">
    <source>
        <dbReference type="EMBL" id="CAF2874259.1"/>
    </source>
</evidence>
<protein>
    <submittedName>
        <fullName evidence="4">AUH</fullName>
        <ecNumber evidence="4">4.2.1.18</ecNumber>
    </submittedName>
</protein>
<dbReference type="GO" id="GO:0004300">
    <property type="term" value="F:enoyl-CoA hydratase activity"/>
    <property type="evidence" value="ECO:0007669"/>
    <property type="project" value="UniProtKB-ARBA"/>
</dbReference>
<dbReference type="PANTHER" id="PTHR11941">
    <property type="entry name" value="ENOYL-COA HYDRATASE-RELATED"/>
    <property type="match status" value="1"/>
</dbReference>
<dbReference type="OrthoDB" id="410701at2759"/>
<dbReference type="InterPro" id="IPR018376">
    <property type="entry name" value="Enoyl-CoA_hyd/isom_CS"/>
</dbReference>
<dbReference type="AlphaFoldDB" id="A0A7R8CND3"/>
<dbReference type="PROSITE" id="PS00166">
    <property type="entry name" value="ENOYL_COA_HYDRATASE"/>
    <property type="match status" value="1"/>
</dbReference>
<keyword evidence="2 4" id="KW-0456">Lyase</keyword>
<dbReference type="Pfam" id="PF00378">
    <property type="entry name" value="ECH_1"/>
    <property type="match status" value="1"/>
</dbReference>
<dbReference type="Gene3D" id="3.90.226.10">
    <property type="entry name" value="2-enoyl-CoA Hydratase, Chain A, domain 1"/>
    <property type="match status" value="1"/>
</dbReference>
<dbReference type="EMBL" id="HG994581">
    <property type="protein sequence ID" value="CAF2874259.1"/>
    <property type="molecule type" value="Genomic_DNA"/>
</dbReference>
<evidence type="ECO:0000256" key="2">
    <source>
        <dbReference type="ARBA" id="ARBA00023239"/>
    </source>
</evidence>
<proteinExistence type="inferred from homology"/>
<keyword evidence="5" id="KW-1185">Reference proteome</keyword>
<dbReference type="InterPro" id="IPR014748">
    <property type="entry name" value="Enoyl-CoA_hydra_C"/>
</dbReference>